<dbReference type="Pfam" id="PF22544">
    <property type="entry name" value="HYDIN_VesB_CFA65-like_Ig"/>
    <property type="match status" value="1"/>
</dbReference>
<evidence type="ECO:0000256" key="8">
    <source>
        <dbReference type="ARBA" id="ARBA00022824"/>
    </source>
</evidence>
<keyword evidence="11" id="KW-0472">Membrane</keyword>
<dbReference type="PANTHER" id="PTHR13460">
    <property type="match status" value="1"/>
</dbReference>
<organism evidence="17 18">
    <name type="scientific">Halolamina litorea</name>
    <dbReference type="NCBI Taxonomy" id="1515593"/>
    <lineage>
        <taxon>Archaea</taxon>
        <taxon>Methanobacteriati</taxon>
        <taxon>Methanobacteriota</taxon>
        <taxon>Stenosarchaea group</taxon>
        <taxon>Halobacteria</taxon>
        <taxon>Halobacteriales</taxon>
        <taxon>Haloferacaceae</taxon>
    </lineage>
</organism>
<comment type="similarity">
    <text evidence="4">Belongs to the malectin family.</text>
</comment>
<dbReference type="Gene3D" id="2.60.120.430">
    <property type="entry name" value="Galactose-binding lectin"/>
    <property type="match status" value="3"/>
</dbReference>
<evidence type="ECO:0000313" key="17">
    <source>
        <dbReference type="EMBL" id="MFD1568729.1"/>
    </source>
</evidence>
<evidence type="ECO:0000256" key="2">
    <source>
        <dbReference type="ARBA" id="ARBA00004138"/>
    </source>
</evidence>
<evidence type="ECO:0000259" key="16">
    <source>
        <dbReference type="SMART" id="SM00089"/>
    </source>
</evidence>
<keyword evidence="8" id="KW-0256">Endoplasmic reticulum</keyword>
<keyword evidence="6" id="KW-0812">Transmembrane</keyword>
<dbReference type="GO" id="GO:0005737">
    <property type="term" value="C:cytoplasm"/>
    <property type="evidence" value="ECO:0007669"/>
    <property type="project" value="UniProtKB-SubCell"/>
</dbReference>
<dbReference type="SUPFAM" id="SSF49299">
    <property type="entry name" value="PKD domain"/>
    <property type="match status" value="1"/>
</dbReference>
<evidence type="ECO:0000256" key="4">
    <source>
        <dbReference type="ARBA" id="ARBA00009141"/>
    </source>
</evidence>
<feature type="region of interest" description="Disordered" evidence="15">
    <location>
        <begin position="788"/>
        <end position="861"/>
    </location>
</feature>
<keyword evidence="9" id="KW-1133">Transmembrane helix</keyword>
<feature type="compositionally biased region" description="Acidic residues" evidence="15">
    <location>
        <begin position="837"/>
        <end position="861"/>
    </location>
</feature>
<dbReference type="Gene3D" id="2.120.10.30">
    <property type="entry name" value="TolB, C-terminal domain"/>
    <property type="match status" value="1"/>
</dbReference>
<dbReference type="SUPFAM" id="SSF50952">
    <property type="entry name" value="Soluble quinoprotein glucose dehydrogenase"/>
    <property type="match status" value="1"/>
</dbReference>
<keyword evidence="12" id="KW-0325">Glycoprotein</keyword>
<evidence type="ECO:0000256" key="7">
    <source>
        <dbReference type="ARBA" id="ARBA00022729"/>
    </source>
</evidence>
<comment type="subcellular location">
    <subcellularLocation>
        <location evidence="2">Cell projection</location>
        <location evidence="2">Cilium</location>
    </subcellularLocation>
    <subcellularLocation>
        <location evidence="3">Cytoplasm</location>
    </subcellularLocation>
    <subcellularLocation>
        <location evidence="1">Endoplasmic reticulum membrane</location>
        <topology evidence="1">Single-pass type I membrane protein</topology>
    </subcellularLocation>
</comment>
<dbReference type="InterPro" id="IPR053879">
    <property type="entry name" value="HYDIN_VesB_CFA65-like_Ig"/>
</dbReference>
<feature type="compositionally biased region" description="Acidic residues" evidence="15">
    <location>
        <begin position="807"/>
        <end position="824"/>
    </location>
</feature>
<dbReference type="SUPFAM" id="SSF49785">
    <property type="entry name" value="Galactose-binding domain-like"/>
    <property type="match status" value="2"/>
</dbReference>
<feature type="compositionally biased region" description="Low complexity" evidence="15">
    <location>
        <begin position="1691"/>
        <end position="1706"/>
    </location>
</feature>
<dbReference type="PANTHER" id="PTHR13460:SF0">
    <property type="entry name" value="MALECTIN"/>
    <property type="match status" value="1"/>
</dbReference>
<dbReference type="Pfam" id="PF22352">
    <property type="entry name" value="K319L-like_PKD"/>
    <property type="match status" value="1"/>
</dbReference>
<name>A0ABD6BVR2_9EURY</name>
<evidence type="ECO:0000256" key="6">
    <source>
        <dbReference type="ARBA" id="ARBA00022692"/>
    </source>
</evidence>
<evidence type="ECO:0000256" key="13">
    <source>
        <dbReference type="ARBA" id="ARBA00023273"/>
    </source>
</evidence>
<feature type="domain" description="PKD/Chitinase" evidence="16">
    <location>
        <begin position="1106"/>
        <end position="1198"/>
    </location>
</feature>
<dbReference type="InterPro" id="IPR021720">
    <property type="entry name" value="Malectin_dom"/>
</dbReference>
<evidence type="ECO:0000313" key="18">
    <source>
        <dbReference type="Proteomes" id="UP001597139"/>
    </source>
</evidence>
<comment type="caution">
    <text evidence="17">The sequence shown here is derived from an EMBL/GenBank/DDBJ whole genome shotgun (WGS) entry which is preliminary data.</text>
</comment>
<feature type="region of interest" description="Disordered" evidence="15">
    <location>
        <begin position="1637"/>
        <end position="1656"/>
    </location>
</feature>
<dbReference type="Pfam" id="PF11721">
    <property type="entry name" value="Malectin"/>
    <property type="match status" value="3"/>
</dbReference>
<evidence type="ECO:0000256" key="3">
    <source>
        <dbReference type="ARBA" id="ARBA00004496"/>
    </source>
</evidence>
<dbReference type="InterPro" id="IPR013783">
    <property type="entry name" value="Ig-like_fold"/>
</dbReference>
<evidence type="ECO:0000256" key="12">
    <source>
        <dbReference type="ARBA" id="ARBA00023180"/>
    </source>
</evidence>
<keyword evidence="10" id="KW-0969">Cilium</keyword>
<evidence type="ECO:0000256" key="1">
    <source>
        <dbReference type="ARBA" id="ARBA00004115"/>
    </source>
</evidence>
<evidence type="ECO:0000256" key="10">
    <source>
        <dbReference type="ARBA" id="ARBA00023069"/>
    </source>
</evidence>
<dbReference type="EMBL" id="JBHUCZ010000014">
    <property type="protein sequence ID" value="MFD1568729.1"/>
    <property type="molecule type" value="Genomic_DNA"/>
</dbReference>
<keyword evidence="14" id="KW-0119">Carbohydrate metabolism</keyword>
<evidence type="ECO:0000256" key="9">
    <source>
        <dbReference type="ARBA" id="ARBA00022989"/>
    </source>
</evidence>
<dbReference type="InterPro" id="IPR039155">
    <property type="entry name" value="MLEC"/>
</dbReference>
<protein>
    <submittedName>
        <fullName evidence="17">Malectin domain-containing carbohydrate-binding protein</fullName>
    </submittedName>
</protein>
<dbReference type="InterPro" id="IPR011041">
    <property type="entry name" value="Quinoprot_gluc/sorb_DH_b-prop"/>
</dbReference>
<keyword evidence="5" id="KW-0963">Cytoplasm</keyword>
<dbReference type="Gene3D" id="2.60.40.10">
    <property type="entry name" value="Immunoglobulins"/>
    <property type="match status" value="2"/>
</dbReference>
<keyword evidence="18" id="KW-1185">Reference proteome</keyword>
<dbReference type="InterPro" id="IPR022409">
    <property type="entry name" value="PKD/Chitinase_dom"/>
</dbReference>
<accession>A0ABD6BVR2</accession>
<feature type="region of interest" description="Disordered" evidence="15">
    <location>
        <begin position="1691"/>
        <end position="1710"/>
    </location>
</feature>
<dbReference type="Proteomes" id="UP001597139">
    <property type="component" value="Unassembled WGS sequence"/>
</dbReference>
<evidence type="ECO:0000256" key="15">
    <source>
        <dbReference type="SAM" id="MobiDB-lite"/>
    </source>
</evidence>
<evidence type="ECO:0000256" key="5">
    <source>
        <dbReference type="ARBA" id="ARBA00022490"/>
    </source>
</evidence>
<reference evidence="17 18" key="1">
    <citation type="journal article" date="2019" name="Int. J. Syst. Evol. Microbiol.">
        <title>The Global Catalogue of Microorganisms (GCM) 10K type strain sequencing project: providing services to taxonomists for standard genome sequencing and annotation.</title>
        <authorList>
            <consortium name="The Broad Institute Genomics Platform"/>
            <consortium name="The Broad Institute Genome Sequencing Center for Infectious Disease"/>
            <person name="Wu L."/>
            <person name="Ma J."/>
        </authorList>
    </citation>
    <scope>NUCLEOTIDE SEQUENCE [LARGE SCALE GENOMIC DNA]</scope>
    <source>
        <strain evidence="17 18">CGMCC 1.12859</strain>
    </source>
</reference>
<keyword evidence="13" id="KW-0966">Cell projection</keyword>
<dbReference type="InterPro" id="IPR035986">
    <property type="entry name" value="PKD_dom_sf"/>
</dbReference>
<sequence>MPPTPVRKAVAVLFALLMVTSVGVTSVALGAGTATAQTSSDVQYRVNAGGSTVTAVDGGPDWTVPGSTSGLSVSGSTSTYSTGDAITLDGSVPSSTPADVFQTERYGDQQWAFDVTAGQTYDVRLYFAEIFATASGEREFDVAIEGETVLNDYDIHADVGHDTGTMQSFTVTPSDDTLDVNFTTVVDNAKVSAIEIVAAEPEPDTLGGPSGVGSGEVLTGETDTETVTVTNLGGTGDASITIDGVTVSGDDAFSAGSPSAATLAPGESAEVPVTFAPSEAQPKAATLEVSHSGNNSPLTVDLAGEGASTAQVGFGKSSLQGFDQGQLTALEFGPDGRLYVAQQSGTVYALNVTRNGENSYSVTAQASIDAVQTIPNHDDNGNYVPGENTRQVTGLTVGGTADEPIVYVSSSDPTIDVGTDDDDTDTNSGAISRLTLDWGSSDSLNGVDHDVMVLGLPRSEENHATNGLDLSADGETLYVAQGGHTNKGAPSDNFGHTPEYALSAAVLEIDLAAIEQNYAAKDLANYDPQGSSESYPSVEFMYAIPTIGNDDATPGDDLPFGGQDGANQAKWLADGPVQVYSSGYRNPYDLVLSADDQLYVIDNGPNGGWGGQPVNEGAGGVCTNAPNEDGSYGTGDQLHIATEGSYGGHAAPIRANPTGADIYDANGNVVFDINASNSPVPASEVNPIECDYQDPTEDNSIGGTFGWTGGIDEYTASNFGGEMQGDLLVVEGASSVERVQLNATGTGVVSQSGNFFSDISALGIEAVGDDGPFPGTVWTARGDITVFEPNDFDNDDSGEQCTGADDPSLDEDGDGYDNADEIDAGTDPCSAASTPADFDDDGTSDLNDPDDDDDGIDDTEDLFALDPDNGLTTTLPIEMAFTETSLFGESGQGWTGLMANGSDYATLYDPGQMTVGGAAQVLTVENVPQGDAHQATNTQQFAFQRGFVADAPFTVETTVNGLPSDAEPFQSQGIYIGTGDQDNYAKLTVTGFSTGSGSGVQLATEEAGSFTDVANPPAPTAGNTTTLSMTVYPSNGTVEAYYTMADGSQQFVGETTVPTAWFDSSDGNGTAVGVIATSNGASSPFDATWSYLNVEYVDQPANQPPEADAGADQSVEAGTEVTLDASASTDPDGDDGLLGYTWTQTAGTPTGLLDMSDSAQVSFTAPDVSSETTYTFQVSVSDGEASDTDTVNVTVQPTPTETLTVAEAVAAGGENDSLVEDSEIQQAINWWATDSEVPNTGNQTIDDATIQSLINAWATESAVGDGDDGSQETGSALVEITPDSSIETSTYGGGTYQVTNTGEMNITSVSIDLSTATLPDMVYDPQGTAGDPTGEGFTIADEGDTGITTVPGSGEAFSQPHNGQNADDGYDVMTVEFDDFQSGETATFWADNDPTSIKGATINSQEAGPVSGLELARATVTVTYEDGSTQTTQLMGDGSAGGSTAVVTDDEAPAPTVGADGLTLNGSVLDGYHSGATVAAADQSITVTGEPGETVTLVRVEGELSLTNVPDADGDGEPGYDIEAYEANNAQDVEYYTATLDANGEATIPVTLTNTTADGDDNAGYNYFVAAHGQEGGDMGLASNVVVLKLEESVDDGNPEQPDDVVFAVNAGGAEYTAVDGTVYQADANFDGGTAYSTSDWADSPPEIGNTEDDPLYRTERYGDPFGYDIPVPADGEYTVTLQFAEIYQGAAPSDSPDSSGPTDGTNENDRLFNASIEGQQVLSEYDIFAEVGALNATEETFTVTVTDGTLNVDFTAINDNAKVSAITVTQANESDDGGDAGTASADFAVTANGGIDASTYESGSFEITNTGDVAITSVTYDLGTAAFPDVVFDPQGTAGDATAKGFTPDSGASAVSPTGSFAAPHNGQNGDDGYDQLVVDFGDFDAGETFAFSTDVDPTSIKNAQSTGAAGSVSGLELAGATVTVEYADGTTQTTSLFADGSDGGAEASAADDDPTAPTIGAENVSLDAGALEGHHSAATVTAANQTVTVTGPAGATVELLHVEGQLGLDNQTNGYDLEPFEANTAESVAVETVTLDANGEATVDVTLTNTSSSGAEGGFNYFVAAVADGGDTGATSNVVVLKYDDSDGGDSTTAQVLHRVNAGEGTTVPATDDGPDWTGAADTSSPYLTSVADPSNNYCGGDEVTAGSTVPNGTPDGVWDCERYGNMTWTFSVDAGQTVEVRLYMANSFTGTSEPGDRQFNVSIEGQQVLSQYDPVADAGHATGVMKAVTVTDDGDGTVTVVFETGAVENPEVRAIEIVESDDSEQ</sequence>
<dbReference type="InterPro" id="IPR008979">
    <property type="entry name" value="Galactose-bd-like_sf"/>
</dbReference>
<keyword evidence="7" id="KW-0732">Signal</keyword>
<proteinExistence type="inferred from homology"/>
<gene>
    <name evidence="17" type="ORF">ACFSAU_14630</name>
</gene>
<evidence type="ECO:0000256" key="11">
    <source>
        <dbReference type="ARBA" id="ARBA00023136"/>
    </source>
</evidence>
<dbReference type="InterPro" id="IPR011042">
    <property type="entry name" value="6-blade_b-propeller_TolB-like"/>
</dbReference>
<evidence type="ECO:0000256" key="14">
    <source>
        <dbReference type="ARBA" id="ARBA00023277"/>
    </source>
</evidence>
<dbReference type="SMART" id="SM00089">
    <property type="entry name" value="PKD"/>
    <property type="match status" value="1"/>
</dbReference>